<protein>
    <recommendedName>
        <fullName evidence="6">Small VCP/p97-interacting protein</fullName>
    </recommendedName>
</protein>
<accession>U5EYK7</accession>
<dbReference type="GO" id="GO:1904293">
    <property type="term" value="P:negative regulation of ERAD pathway"/>
    <property type="evidence" value="ECO:0007669"/>
    <property type="project" value="TreeGrafter"/>
</dbReference>
<evidence type="ECO:0000256" key="2">
    <source>
        <dbReference type="ARBA" id="ARBA00023139"/>
    </source>
</evidence>
<evidence type="ECO:0000256" key="3">
    <source>
        <dbReference type="ARBA" id="ARBA00023288"/>
    </source>
</evidence>
<dbReference type="GO" id="GO:1904153">
    <property type="term" value="P:negative regulation of retrograde protein transport, ER to cytosol"/>
    <property type="evidence" value="ECO:0007669"/>
    <property type="project" value="TreeGrafter"/>
</dbReference>
<dbReference type="GO" id="GO:0010508">
    <property type="term" value="P:positive regulation of autophagy"/>
    <property type="evidence" value="ECO:0007669"/>
    <property type="project" value="TreeGrafter"/>
</dbReference>
<name>U5EYK7_9DIPT</name>
<sequence>MGICSSCFKGSSSDGLLTPDAEIRRQQQREAAEKRRQIEENRGIKDPAKVKRMQERAADLEKRELEAAKHGNQEPTLRWQND</sequence>
<keyword evidence="3" id="KW-0449">Lipoprotein</keyword>
<dbReference type="Pfam" id="PF15811">
    <property type="entry name" value="SVIP"/>
    <property type="match status" value="1"/>
</dbReference>
<evidence type="ECO:0000256" key="4">
    <source>
        <dbReference type="SAM" id="MobiDB-lite"/>
    </source>
</evidence>
<organism evidence="5">
    <name type="scientific">Corethrella appendiculata</name>
    <dbReference type="NCBI Taxonomy" id="1370023"/>
    <lineage>
        <taxon>Eukaryota</taxon>
        <taxon>Metazoa</taxon>
        <taxon>Ecdysozoa</taxon>
        <taxon>Arthropoda</taxon>
        <taxon>Hexapoda</taxon>
        <taxon>Insecta</taxon>
        <taxon>Pterygota</taxon>
        <taxon>Neoptera</taxon>
        <taxon>Endopterygota</taxon>
        <taxon>Diptera</taxon>
        <taxon>Nematocera</taxon>
        <taxon>Culicoidea</taxon>
        <taxon>Chaoboridae</taxon>
        <taxon>Corethrella</taxon>
    </lineage>
</organism>
<evidence type="ECO:0000256" key="1">
    <source>
        <dbReference type="ARBA" id="ARBA00022707"/>
    </source>
</evidence>
<feature type="compositionally biased region" description="Basic and acidic residues" evidence="4">
    <location>
        <begin position="21"/>
        <end position="72"/>
    </location>
</feature>
<dbReference type="PANTHER" id="PTHR35269:SF1">
    <property type="entry name" value="SMALL VCP_P97-INTERACTING PROTEIN"/>
    <property type="match status" value="1"/>
</dbReference>
<evidence type="ECO:0000313" key="5">
    <source>
        <dbReference type="EMBL" id="JAB59579.1"/>
    </source>
</evidence>
<keyword evidence="2" id="KW-0564">Palmitate</keyword>
<dbReference type="AlphaFoldDB" id="U5EYK7"/>
<evidence type="ECO:0008006" key="6">
    <source>
        <dbReference type="Google" id="ProtNLM"/>
    </source>
</evidence>
<keyword evidence="1" id="KW-0519">Myristate</keyword>
<dbReference type="GO" id="GO:0005789">
    <property type="term" value="C:endoplasmic reticulum membrane"/>
    <property type="evidence" value="ECO:0007669"/>
    <property type="project" value="TreeGrafter"/>
</dbReference>
<feature type="compositionally biased region" description="Polar residues" evidence="4">
    <location>
        <begin position="73"/>
        <end position="82"/>
    </location>
</feature>
<proteinExistence type="evidence at transcript level"/>
<feature type="region of interest" description="Disordered" evidence="4">
    <location>
        <begin position="1"/>
        <end position="82"/>
    </location>
</feature>
<dbReference type="EMBL" id="GANO01000292">
    <property type="protein sequence ID" value="JAB59579.1"/>
    <property type="molecule type" value="mRNA"/>
</dbReference>
<dbReference type="GO" id="GO:1904240">
    <property type="term" value="P:negative regulation of VCP-NPL4-UFD1 AAA ATPase complex assembly"/>
    <property type="evidence" value="ECO:0007669"/>
    <property type="project" value="TreeGrafter"/>
</dbReference>
<dbReference type="InterPro" id="IPR031632">
    <property type="entry name" value="SVIP"/>
</dbReference>
<dbReference type="PANTHER" id="PTHR35269">
    <property type="entry name" value="SMALL VCP/P97-INTERACTING PROTEIN"/>
    <property type="match status" value="1"/>
</dbReference>
<reference evidence="5" key="1">
    <citation type="journal article" date="2014" name="Insect Biochem. Mol. Biol.">
        <title>An insight into the sialome of the frog biting fly, Corethrella appendiculata.</title>
        <authorList>
            <person name="Ribeiro J.M.C."/>
            <person name="Chagas A.C."/>
            <person name="Pham V.M."/>
            <person name="Lounibos L.P."/>
            <person name="Calvo E."/>
        </authorList>
    </citation>
    <scope>NUCLEOTIDE SEQUENCE</scope>
    <source>
        <tissue evidence="5">Salivary glands</tissue>
    </source>
</reference>
<dbReference type="InterPro" id="IPR055366">
    <property type="entry name" value="SVIP_metazoa"/>
</dbReference>